<evidence type="ECO:0000313" key="1">
    <source>
        <dbReference type="EMBL" id="QPS33455.1"/>
    </source>
</evidence>
<dbReference type="AlphaFoldDB" id="A0A7T2WPS8"/>
<proteinExistence type="predicted"/>
<accession>A0A7T2WPS8</accession>
<reference evidence="1 2" key="1">
    <citation type="submission" date="2020-12" db="EMBL/GenBank/DDBJ databases">
        <title>FDA dAtabase for Regulatory Grade micrObial Sequences (FDA-ARGOS): Supporting development and validation of Infectious Disease Dx tests.</title>
        <authorList>
            <person name="Sproer C."/>
            <person name="Gronow S."/>
            <person name="Severitt S."/>
            <person name="Schroder I."/>
            <person name="Tallon L."/>
            <person name="Sadzewicz L."/>
            <person name="Zhao X."/>
            <person name="Boylan J."/>
            <person name="Ott S."/>
            <person name="Bowen H."/>
            <person name="Vavikolanu K."/>
            <person name="Mehta A."/>
            <person name="Aluvathingal J."/>
            <person name="Nadendla S."/>
            <person name="Lowell S."/>
            <person name="Myers T."/>
            <person name="Yan Y."/>
            <person name="Sichtig H."/>
        </authorList>
    </citation>
    <scope>NUCLEOTIDE SEQUENCE [LARGE SCALE GENOMIC DNA]</scope>
    <source>
        <strain evidence="1 2">FDAARGOS_902</strain>
    </source>
</reference>
<dbReference type="EMBL" id="CP065682">
    <property type="protein sequence ID" value="QPS33455.1"/>
    <property type="molecule type" value="Genomic_DNA"/>
</dbReference>
<organism evidence="1 2">
    <name type="scientific">Brevibacterium casei</name>
    <dbReference type="NCBI Taxonomy" id="33889"/>
    <lineage>
        <taxon>Bacteria</taxon>
        <taxon>Bacillati</taxon>
        <taxon>Actinomycetota</taxon>
        <taxon>Actinomycetes</taxon>
        <taxon>Micrococcales</taxon>
        <taxon>Brevibacteriaceae</taxon>
        <taxon>Brevibacterium</taxon>
    </lineage>
</organism>
<evidence type="ECO:0000313" key="2">
    <source>
        <dbReference type="Proteomes" id="UP000594979"/>
    </source>
</evidence>
<name>A0A7T2WPS8_9MICO</name>
<dbReference type="RefSeq" id="WP_197931903.1">
    <property type="nucleotide sequence ID" value="NZ_CP065682.1"/>
</dbReference>
<protein>
    <submittedName>
        <fullName evidence="1">Uncharacterized protein</fullName>
    </submittedName>
</protein>
<gene>
    <name evidence="1" type="ORF">I6G59_16225</name>
</gene>
<dbReference type="Proteomes" id="UP000594979">
    <property type="component" value="Chromosome"/>
</dbReference>
<dbReference type="KEGG" id="bcau:I6G59_16225"/>
<sequence length="179" mass="19804">MSKLGITRPTAVVDLVTNLDLLADHQVAREELDRLNKLTPASERLNNPYSKEIRAQAKKVADLEKKMDDSTVCVKLRALKKAKWAEVVANHPPREDNDVDAALGFNTDTIADEAMPLSIVSAWEKDSGNKIDFTGDDWATESEEFTDAQFAEFAQTLLNLNRGSTTIPFSQIASAVNRT</sequence>